<dbReference type="GO" id="GO:0003755">
    <property type="term" value="F:peptidyl-prolyl cis-trans isomerase activity"/>
    <property type="evidence" value="ECO:0007669"/>
    <property type="project" value="UniProtKB-UniRule"/>
</dbReference>
<dbReference type="Gene3D" id="3.30.70.1050">
    <property type="entry name" value="Trigger factor ribosome-binding domain"/>
    <property type="match status" value="1"/>
</dbReference>
<evidence type="ECO:0000256" key="9">
    <source>
        <dbReference type="HAMAP-Rule" id="MF_00303"/>
    </source>
</evidence>
<evidence type="ECO:0000256" key="8">
    <source>
        <dbReference type="ARBA" id="ARBA00029986"/>
    </source>
</evidence>
<comment type="similarity">
    <text evidence="2 9">Belongs to the FKBP-type PPIase family. Tig subfamily.</text>
</comment>
<dbReference type="InterPro" id="IPR037041">
    <property type="entry name" value="Trigger_fac_C_sf"/>
</dbReference>
<reference evidence="12" key="1">
    <citation type="journal article" date="2012" name="Science">
        <title>Fermentation, hydrogen, and sulfur metabolism in multiple uncultivated bacterial phyla.</title>
        <authorList>
            <person name="Wrighton K.C."/>
            <person name="Thomas B.C."/>
            <person name="Sharon I."/>
            <person name="Miller C.S."/>
            <person name="Castelle C.J."/>
            <person name="VerBerkmoes N.C."/>
            <person name="Wilkins M.J."/>
            <person name="Hettich R.L."/>
            <person name="Lipton M.S."/>
            <person name="Williams K.H."/>
            <person name="Long P.E."/>
            <person name="Banfield J.F."/>
        </authorList>
    </citation>
    <scope>NUCLEOTIDE SEQUENCE [LARGE SCALE GENOMIC DNA]</scope>
</reference>
<protein>
    <recommendedName>
        <fullName evidence="4 9">Trigger factor</fullName>
        <shortName evidence="9">TF</shortName>
        <ecNumber evidence="3 9">5.2.1.8</ecNumber>
    </recommendedName>
    <alternativeName>
        <fullName evidence="8 9">PPIase</fullName>
    </alternativeName>
</protein>
<evidence type="ECO:0000259" key="10">
    <source>
        <dbReference type="Pfam" id="PF05697"/>
    </source>
</evidence>
<dbReference type="InterPro" id="IPR008881">
    <property type="entry name" value="Trigger_fac_ribosome-bd_bac"/>
</dbReference>
<comment type="domain">
    <text evidence="9">Consists of 3 domains; the N-terminus binds the ribosome, the middle domain has PPIase activity, while the C-terminus has intrinsic chaperone activity on its own.</text>
</comment>
<dbReference type="SUPFAM" id="SSF54534">
    <property type="entry name" value="FKBP-like"/>
    <property type="match status" value="1"/>
</dbReference>
<comment type="catalytic activity">
    <reaction evidence="1 9">
        <text>[protein]-peptidylproline (omega=180) = [protein]-peptidylproline (omega=0)</text>
        <dbReference type="Rhea" id="RHEA:16237"/>
        <dbReference type="Rhea" id="RHEA-COMP:10747"/>
        <dbReference type="Rhea" id="RHEA-COMP:10748"/>
        <dbReference type="ChEBI" id="CHEBI:83833"/>
        <dbReference type="ChEBI" id="CHEBI:83834"/>
        <dbReference type="EC" id="5.2.1.8"/>
    </reaction>
</comment>
<evidence type="ECO:0000256" key="6">
    <source>
        <dbReference type="ARBA" id="ARBA00023186"/>
    </source>
</evidence>
<dbReference type="GO" id="GO:0051301">
    <property type="term" value="P:cell division"/>
    <property type="evidence" value="ECO:0007669"/>
    <property type="project" value="UniProtKB-KW"/>
</dbReference>
<keyword evidence="5 9" id="KW-0697">Rotamase</keyword>
<evidence type="ECO:0000256" key="3">
    <source>
        <dbReference type="ARBA" id="ARBA00013194"/>
    </source>
</evidence>
<keyword evidence="9" id="KW-0132">Cell division</keyword>
<comment type="function">
    <text evidence="9">Involved in protein export. Acts as a chaperone by maintaining the newly synthesized protein in an open conformation. Functions as a peptidyl-prolyl cis-trans isomerase.</text>
</comment>
<dbReference type="SUPFAM" id="SSF109998">
    <property type="entry name" value="Triger factor/SurA peptide-binding domain-like"/>
    <property type="match status" value="1"/>
</dbReference>
<name>K2GB24_9BACT</name>
<dbReference type="GO" id="GO:0005737">
    <property type="term" value="C:cytoplasm"/>
    <property type="evidence" value="ECO:0007669"/>
    <property type="project" value="UniProtKB-SubCell"/>
</dbReference>
<dbReference type="GO" id="GO:0006457">
    <property type="term" value="P:protein folding"/>
    <property type="evidence" value="ECO:0007669"/>
    <property type="project" value="UniProtKB-UniRule"/>
</dbReference>
<dbReference type="PIRSF" id="PIRSF003095">
    <property type="entry name" value="Trigger_factor"/>
    <property type="match status" value="1"/>
</dbReference>
<evidence type="ECO:0000256" key="4">
    <source>
        <dbReference type="ARBA" id="ARBA00016902"/>
    </source>
</evidence>
<dbReference type="GO" id="GO:0015031">
    <property type="term" value="P:protein transport"/>
    <property type="evidence" value="ECO:0007669"/>
    <property type="project" value="UniProtKB-UniRule"/>
</dbReference>
<comment type="caution">
    <text evidence="12">The sequence shown here is derived from an EMBL/GenBank/DDBJ whole genome shotgun (WGS) entry which is preliminary data.</text>
</comment>
<feature type="domain" description="Trigger factor ribosome-binding bacterial" evidence="10">
    <location>
        <begin position="1"/>
        <end position="146"/>
    </location>
</feature>
<gene>
    <name evidence="9" type="primary">tig</name>
    <name evidence="12" type="ORF">ACD_3C00215G0007</name>
</gene>
<evidence type="ECO:0000259" key="11">
    <source>
        <dbReference type="Pfam" id="PF05698"/>
    </source>
</evidence>
<comment type="subcellular location">
    <subcellularLocation>
        <location evidence="9">Cytoplasm</location>
    </subcellularLocation>
    <text evidence="9">About half TF is bound to the ribosome near the polypeptide exit tunnel while the other half is free in the cytoplasm.</text>
</comment>
<dbReference type="Pfam" id="PF05698">
    <property type="entry name" value="Trigger_C"/>
    <property type="match status" value="1"/>
</dbReference>
<dbReference type="EC" id="5.2.1.8" evidence="3 9"/>
<dbReference type="EMBL" id="AMFJ01000489">
    <property type="protein sequence ID" value="EKE27389.1"/>
    <property type="molecule type" value="Genomic_DNA"/>
</dbReference>
<dbReference type="InterPro" id="IPR046357">
    <property type="entry name" value="PPIase_dom_sf"/>
</dbReference>
<dbReference type="NCBIfam" id="TIGR00115">
    <property type="entry name" value="tig"/>
    <property type="match status" value="1"/>
</dbReference>
<evidence type="ECO:0000256" key="7">
    <source>
        <dbReference type="ARBA" id="ARBA00023235"/>
    </source>
</evidence>
<evidence type="ECO:0000256" key="1">
    <source>
        <dbReference type="ARBA" id="ARBA00000971"/>
    </source>
</evidence>
<dbReference type="AlphaFoldDB" id="K2GB24"/>
<evidence type="ECO:0000256" key="2">
    <source>
        <dbReference type="ARBA" id="ARBA00005464"/>
    </source>
</evidence>
<proteinExistence type="inferred from homology"/>
<feature type="domain" description="Trigger factor C-terminal" evidence="11">
    <location>
        <begin position="271"/>
        <end position="430"/>
    </location>
</feature>
<organism evidence="12">
    <name type="scientific">uncultured bacterium</name>
    <name type="common">gcode 4</name>
    <dbReference type="NCBI Taxonomy" id="1234023"/>
    <lineage>
        <taxon>Bacteria</taxon>
        <taxon>environmental samples</taxon>
    </lineage>
</organism>
<dbReference type="Gene3D" id="1.10.3120.10">
    <property type="entry name" value="Trigger factor, C-terminal domain"/>
    <property type="match status" value="1"/>
</dbReference>
<dbReference type="InterPro" id="IPR036611">
    <property type="entry name" value="Trigger_fac_ribosome-bd_sf"/>
</dbReference>
<dbReference type="Gene3D" id="3.10.50.40">
    <property type="match status" value="1"/>
</dbReference>
<dbReference type="InterPro" id="IPR027304">
    <property type="entry name" value="Trigger_fact/SurA_dom_sf"/>
</dbReference>
<keyword evidence="6 9" id="KW-0143">Chaperone</keyword>
<evidence type="ECO:0000313" key="12">
    <source>
        <dbReference type="EMBL" id="EKE27389.1"/>
    </source>
</evidence>
<keyword evidence="7 9" id="KW-0413">Isomerase</keyword>
<evidence type="ECO:0000256" key="5">
    <source>
        <dbReference type="ARBA" id="ARBA00023110"/>
    </source>
</evidence>
<keyword evidence="9" id="KW-0131">Cell cycle</keyword>
<dbReference type="InterPro" id="IPR008880">
    <property type="entry name" value="Trigger_fac_C"/>
</dbReference>
<sequence length="433" mass="51524">MQVTKKQINSYTLELIVKESGVEFEKAKEKALAELSEHANIKWFRKWSAIPEDILVKTYWAHVIENEAIDKLLNSLYPKIIKKEWIVPTWPAMIKEVKSTNPFEIIMEIEILPSIEIDEKKVKKIKLKKEPAKVEQDEIDSTIKEIEKKFTKFESQEWVTAQIWDRVTLDTEWFDKKDWVEITETKVQAFPLVLWSGSFIPWFEEKLTGAKVWDVVEFDITFPADYHSKDFQSRKVYFVTTVFNIEKAIAPEWTPEFIEKLRWVVTDFEWFKKLISEEIKQEKEHRVRLDEESKLLQELDKVSTVELGQHLIAHEVDRVFQEHVQNLEAQGIDLKHYLEHLKKDEEGYKKEAIEPEAIRRLKAELILEKLKEIIVVEISEDEIQQEIDKIMTQYASEEVKDRLKAKLVPGDAYYEDIKNRMKYRKIVDTFFES</sequence>
<dbReference type="HAMAP" id="MF_00303">
    <property type="entry name" value="Trigger_factor_Tig"/>
    <property type="match status" value="1"/>
</dbReference>
<accession>K2GB24</accession>
<dbReference type="InterPro" id="IPR005215">
    <property type="entry name" value="Trig_fac"/>
</dbReference>
<dbReference type="Pfam" id="PF05697">
    <property type="entry name" value="Trigger_N"/>
    <property type="match status" value="1"/>
</dbReference>
<keyword evidence="9" id="KW-0963">Cytoplasm</keyword>
<dbReference type="SUPFAM" id="SSF102735">
    <property type="entry name" value="Trigger factor ribosome-binding domain"/>
    <property type="match status" value="1"/>
</dbReference>